<dbReference type="KEGG" id="gbr:Gbro_0297"/>
<keyword evidence="6 9" id="KW-1133">Transmembrane helix</keyword>
<dbReference type="GO" id="GO:0015087">
    <property type="term" value="F:cobalt ion transmembrane transporter activity"/>
    <property type="evidence" value="ECO:0007669"/>
    <property type="project" value="TreeGrafter"/>
</dbReference>
<dbReference type="SUPFAM" id="SSF143865">
    <property type="entry name" value="CorA soluble domain-like"/>
    <property type="match status" value="1"/>
</dbReference>
<dbReference type="InterPro" id="IPR045861">
    <property type="entry name" value="CorA_cytoplasmic_dom"/>
</dbReference>
<dbReference type="InterPro" id="IPR045863">
    <property type="entry name" value="CorA_TM1_TM2"/>
</dbReference>
<evidence type="ECO:0000256" key="1">
    <source>
        <dbReference type="ARBA" id="ARBA00004651"/>
    </source>
</evidence>
<organism evidence="10 11">
    <name type="scientific">Gordonia bronchialis (strain ATCC 25592 / DSM 43247 / BCRC 13721 / JCM 3198 / KCTC 3076 / NBRC 16047 / NCTC 10667)</name>
    <name type="common">Rhodococcus bronchialis</name>
    <dbReference type="NCBI Taxonomy" id="526226"/>
    <lineage>
        <taxon>Bacteria</taxon>
        <taxon>Bacillati</taxon>
        <taxon>Actinomycetota</taxon>
        <taxon>Actinomycetes</taxon>
        <taxon>Mycobacteriales</taxon>
        <taxon>Gordoniaceae</taxon>
        <taxon>Gordonia</taxon>
    </lineage>
</organism>
<dbReference type="PANTHER" id="PTHR46494">
    <property type="entry name" value="CORA FAMILY METAL ION TRANSPORTER (EUROFUNG)"/>
    <property type="match status" value="1"/>
</dbReference>
<dbReference type="GO" id="GO:0050897">
    <property type="term" value="F:cobalt ion binding"/>
    <property type="evidence" value="ECO:0007669"/>
    <property type="project" value="TreeGrafter"/>
</dbReference>
<dbReference type="EMBL" id="CP001802">
    <property type="protein sequence ID" value="ACY19639.1"/>
    <property type="molecule type" value="Genomic_DNA"/>
</dbReference>
<dbReference type="AlphaFoldDB" id="D0LCB5"/>
<keyword evidence="4" id="KW-1003">Cell membrane</keyword>
<evidence type="ECO:0000256" key="8">
    <source>
        <dbReference type="SAM" id="MobiDB-lite"/>
    </source>
</evidence>
<feature type="transmembrane region" description="Helical" evidence="9">
    <location>
        <begin position="328"/>
        <end position="348"/>
    </location>
</feature>
<dbReference type="Proteomes" id="UP000001219">
    <property type="component" value="Chromosome"/>
</dbReference>
<evidence type="ECO:0000256" key="2">
    <source>
        <dbReference type="ARBA" id="ARBA00009765"/>
    </source>
</evidence>
<dbReference type="RefSeq" id="WP_012832230.1">
    <property type="nucleotide sequence ID" value="NC_013441.1"/>
</dbReference>
<sequence length="354" mass="39997">MGDEQSNDEHIRGQIWRDGERVDGFDIAKISDCLDEKNTLIWADLECPSHDTLAQLAAELDLDPFAVEDTTAAVERVKTVTYTGHTFMMVYAITMNDDEPQDDSDSPPPAPRRSSETVRQRSDRFDLHRISIFVKANALITVRRNAGFDIDEVVHRWNDIGGEKHGIGALLHGLLDVVVDGHFDAVQRLDDDIEDLEGLLFDEKVAGRTLQRRTYELRKDLVSLRRIVLPMREVIAGIQRRRFENHAPPELDPHFSDLYDHALRAAEWTESLRDMITTVFETNLSLADARLNTVMKKLTGWAAIIAVPTAITGFYGQNVPFPGFSHTLGFVTSSVLIVVAVTALYATFRRKDWL</sequence>
<dbReference type="PANTHER" id="PTHR46494:SF1">
    <property type="entry name" value="CORA FAMILY METAL ION TRANSPORTER (EUROFUNG)"/>
    <property type="match status" value="1"/>
</dbReference>
<reference evidence="10 11" key="2">
    <citation type="journal article" date="2010" name="Stand. Genomic Sci.">
        <title>Complete genome sequence of Gordonia bronchialis type strain (3410).</title>
        <authorList>
            <person name="Ivanova N."/>
            <person name="Sikorski J."/>
            <person name="Jando M."/>
            <person name="Lapidus A."/>
            <person name="Nolan M."/>
            <person name="Lucas S."/>
            <person name="Del Rio T.G."/>
            <person name="Tice H."/>
            <person name="Copeland A."/>
            <person name="Cheng J.F."/>
            <person name="Chen F."/>
            <person name="Bruce D."/>
            <person name="Goodwin L."/>
            <person name="Pitluck S."/>
            <person name="Mavromatis K."/>
            <person name="Ovchinnikova G."/>
            <person name="Pati A."/>
            <person name="Chen A."/>
            <person name="Palaniappan K."/>
            <person name="Land M."/>
            <person name="Hauser L."/>
            <person name="Chang Y.J."/>
            <person name="Jeffries C.D."/>
            <person name="Chain P."/>
            <person name="Saunders E."/>
            <person name="Han C."/>
            <person name="Detter J.C."/>
            <person name="Brettin T."/>
            <person name="Rohde M."/>
            <person name="Goker M."/>
            <person name="Bristow J."/>
            <person name="Eisen J.A."/>
            <person name="Markowitz V."/>
            <person name="Hugenholtz P."/>
            <person name="Klenk H.P."/>
            <person name="Kyrpides N.C."/>
        </authorList>
    </citation>
    <scope>NUCLEOTIDE SEQUENCE [LARGE SCALE GENOMIC DNA]</scope>
    <source>
        <strain evidence="11">ATCC 25592 / DSM 43247 / BCRC 13721 / JCM 3198 / KCTC 3076 / NBRC 16047 / NCTC 10667</strain>
    </source>
</reference>
<keyword evidence="3" id="KW-0813">Transport</keyword>
<comment type="subcellular location">
    <subcellularLocation>
        <location evidence="1">Cell membrane</location>
        <topology evidence="1">Multi-pass membrane protein</topology>
    </subcellularLocation>
</comment>
<evidence type="ECO:0000313" key="11">
    <source>
        <dbReference type="Proteomes" id="UP000001219"/>
    </source>
</evidence>
<keyword evidence="7 9" id="KW-0472">Membrane</keyword>
<dbReference type="CDD" id="cd12822">
    <property type="entry name" value="TmCorA-like"/>
    <property type="match status" value="1"/>
</dbReference>
<dbReference type="GO" id="GO:0005886">
    <property type="term" value="C:plasma membrane"/>
    <property type="evidence" value="ECO:0007669"/>
    <property type="project" value="UniProtKB-SubCell"/>
</dbReference>
<evidence type="ECO:0000256" key="6">
    <source>
        <dbReference type="ARBA" id="ARBA00022989"/>
    </source>
</evidence>
<dbReference type="Gene3D" id="1.20.58.340">
    <property type="entry name" value="Magnesium transport protein CorA, transmembrane region"/>
    <property type="match status" value="2"/>
</dbReference>
<feature type="transmembrane region" description="Helical" evidence="9">
    <location>
        <begin position="298"/>
        <end position="316"/>
    </location>
</feature>
<reference evidence="11" key="1">
    <citation type="submission" date="2009-10" db="EMBL/GenBank/DDBJ databases">
        <title>The complete chromosome of Gordonia bronchialis DSM 43247.</title>
        <authorList>
            <consortium name="US DOE Joint Genome Institute (JGI-PGF)"/>
            <person name="Lucas S."/>
            <person name="Copeland A."/>
            <person name="Lapidus A."/>
            <person name="Glavina del Rio T."/>
            <person name="Dalin E."/>
            <person name="Tice H."/>
            <person name="Bruce D."/>
            <person name="Goodwin L."/>
            <person name="Pitluck S."/>
            <person name="Kyrpides N."/>
            <person name="Mavromatis K."/>
            <person name="Ivanova N."/>
            <person name="Ovchinnikova G."/>
            <person name="Saunders E."/>
            <person name="Brettin T."/>
            <person name="Detter J.C."/>
            <person name="Han C."/>
            <person name="Larimer F."/>
            <person name="Land M."/>
            <person name="Hauser L."/>
            <person name="Markowitz V."/>
            <person name="Cheng J.-F."/>
            <person name="Hugenholtz P."/>
            <person name="Woyke T."/>
            <person name="Wu D."/>
            <person name="Jando M."/>
            <person name="Schneider S."/>
            <person name="Goeker M."/>
            <person name="Klenk H.-P."/>
            <person name="Eisen J.A."/>
        </authorList>
    </citation>
    <scope>NUCLEOTIDE SEQUENCE [LARGE SCALE GENOMIC DNA]</scope>
    <source>
        <strain evidence="11">ATCC 25592 / DSM 43247 / BCRC 13721 / JCM 3198 / KCTC 3076 / NBRC 16047 / NCTC 10667</strain>
    </source>
</reference>
<proteinExistence type="inferred from homology"/>
<keyword evidence="5 9" id="KW-0812">Transmembrane</keyword>
<evidence type="ECO:0000313" key="10">
    <source>
        <dbReference type="EMBL" id="ACY19639.1"/>
    </source>
</evidence>
<evidence type="ECO:0000256" key="9">
    <source>
        <dbReference type="SAM" id="Phobius"/>
    </source>
</evidence>
<dbReference type="InterPro" id="IPR002523">
    <property type="entry name" value="MgTranspt_CorA/ZnTranspt_ZntB"/>
</dbReference>
<dbReference type="STRING" id="526226.Gbro_0297"/>
<protein>
    <submittedName>
        <fullName evidence="10">Mg2 transporter protein CorA family protein</fullName>
    </submittedName>
</protein>
<name>D0LCB5_GORB4</name>
<evidence type="ECO:0000256" key="4">
    <source>
        <dbReference type="ARBA" id="ARBA00022475"/>
    </source>
</evidence>
<dbReference type="SUPFAM" id="SSF144083">
    <property type="entry name" value="Magnesium transport protein CorA, transmembrane region"/>
    <property type="match status" value="1"/>
</dbReference>
<dbReference type="HOGENOM" id="CLU_007127_0_2_11"/>
<dbReference type="GO" id="GO:0015095">
    <property type="term" value="F:magnesium ion transmembrane transporter activity"/>
    <property type="evidence" value="ECO:0007669"/>
    <property type="project" value="TreeGrafter"/>
</dbReference>
<evidence type="ECO:0000256" key="3">
    <source>
        <dbReference type="ARBA" id="ARBA00022448"/>
    </source>
</evidence>
<accession>D0LCB5</accession>
<gene>
    <name evidence="10" type="ordered locus">Gbro_0297</name>
</gene>
<keyword evidence="11" id="KW-1185">Reference proteome</keyword>
<comment type="similarity">
    <text evidence="2">Belongs to the CorA metal ion transporter (MIT) (TC 1.A.35) family.</text>
</comment>
<evidence type="ECO:0000256" key="7">
    <source>
        <dbReference type="ARBA" id="ARBA00023136"/>
    </source>
</evidence>
<dbReference type="Gene3D" id="3.30.460.20">
    <property type="entry name" value="CorA soluble domain-like"/>
    <property type="match status" value="1"/>
</dbReference>
<dbReference type="Pfam" id="PF01544">
    <property type="entry name" value="CorA"/>
    <property type="match status" value="1"/>
</dbReference>
<dbReference type="OrthoDB" id="9803416at2"/>
<feature type="region of interest" description="Disordered" evidence="8">
    <location>
        <begin position="97"/>
        <end position="121"/>
    </location>
</feature>
<evidence type="ECO:0000256" key="5">
    <source>
        <dbReference type="ARBA" id="ARBA00022692"/>
    </source>
</evidence>
<dbReference type="GO" id="GO:0000287">
    <property type="term" value="F:magnesium ion binding"/>
    <property type="evidence" value="ECO:0007669"/>
    <property type="project" value="TreeGrafter"/>
</dbReference>
<dbReference type="eggNOG" id="COG0598">
    <property type="taxonomic scope" value="Bacteria"/>
</dbReference>